<keyword evidence="5 12" id="KW-0808">Transferase</keyword>
<dbReference type="SFLD" id="SFLDS00005">
    <property type="entry name" value="Isoprenoid_Synthase_Type_I"/>
    <property type="match status" value="1"/>
</dbReference>
<evidence type="ECO:0000256" key="10">
    <source>
        <dbReference type="ARBA" id="ARBA00032873"/>
    </source>
</evidence>
<comment type="caution">
    <text evidence="13">The sequence shown here is derived from an EMBL/GenBank/DDBJ whole genome shotgun (WGS) entry which is preliminary data.</text>
</comment>
<evidence type="ECO:0000256" key="6">
    <source>
        <dbReference type="ARBA" id="ARBA00022723"/>
    </source>
</evidence>
<dbReference type="PATRIC" id="fig|1423749.3.peg.645"/>
<dbReference type="PANTHER" id="PTHR43281">
    <property type="entry name" value="FARNESYL DIPHOSPHATE SYNTHASE"/>
    <property type="match status" value="1"/>
</dbReference>
<dbReference type="GO" id="GO:0016114">
    <property type="term" value="P:terpenoid biosynthetic process"/>
    <property type="evidence" value="ECO:0007669"/>
    <property type="project" value="UniProtKB-ARBA"/>
</dbReference>
<dbReference type="SFLD" id="SFLDG01017">
    <property type="entry name" value="Polyprenyl_Transferase_Like"/>
    <property type="match status" value="1"/>
</dbReference>
<dbReference type="SUPFAM" id="SSF48576">
    <property type="entry name" value="Terpenoid synthases"/>
    <property type="match status" value="1"/>
</dbReference>
<dbReference type="GO" id="GO:0004337">
    <property type="term" value="F:(2E,6E)-farnesyl diphosphate synthase activity"/>
    <property type="evidence" value="ECO:0007669"/>
    <property type="project" value="UniProtKB-EC"/>
</dbReference>
<reference evidence="13 14" key="1">
    <citation type="journal article" date="2015" name="Genome Announc.">
        <title>Expanding the biotechnology potential of lactobacilli through comparative genomics of 213 strains and associated genera.</title>
        <authorList>
            <person name="Sun Z."/>
            <person name="Harris H.M."/>
            <person name="McCann A."/>
            <person name="Guo C."/>
            <person name="Argimon S."/>
            <person name="Zhang W."/>
            <person name="Yang X."/>
            <person name="Jeffery I.B."/>
            <person name="Cooney J.C."/>
            <person name="Kagawa T.F."/>
            <person name="Liu W."/>
            <person name="Song Y."/>
            <person name="Salvetti E."/>
            <person name="Wrobel A."/>
            <person name="Rasinkangas P."/>
            <person name="Parkhill J."/>
            <person name="Rea M.C."/>
            <person name="O'Sullivan O."/>
            <person name="Ritari J."/>
            <person name="Douillard F.P."/>
            <person name="Paul Ross R."/>
            <person name="Yang R."/>
            <person name="Briner A.E."/>
            <person name="Felis G.E."/>
            <person name="de Vos W.M."/>
            <person name="Barrangou R."/>
            <person name="Klaenhammer T.R."/>
            <person name="Caufield P.W."/>
            <person name="Cui Y."/>
            <person name="Zhang H."/>
            <person name="O'Toole P.W."/>
        </authorList>
    </citation>
    <scope>NUCLEOTIDE SEQUENCE [LARGE SCALE GENOMIC DNA]</scope>
    <source>
        <strain evidence="13 14">DSM 16045</strain>
    </source>
</reference>
<evidence type="ECO:0000256" key="2">
    <source>
        <dbReference type="ARBA" id="ARBA00006706"/>
    </source>
</evidence>
<comment type="similarity">
    <text evidence="2 12">Belongs to the FPP/GGPP synthase family.</text>
</comment>
<organism evidence="13 14">
    <name type="scientific">Limosilactobacillus gastricus DSM 16045</name>
    <dbReference type="NCBI Taxonomy" id="1423749"/>
    <lineage>
        <taxon>Bacteria</taxon>
        <taxon>Bacillati</taxon>
        <taxon>Bacillota</taxon>
        <taxon>Bacilli</taxon>
        <taxon>Lactobacillales</taxon>
        <taxon>Lactobacillaceae</taxon>
        <taxon>Limosilactobacillus</taxon>
    </lineage>
</organism>
<comment type="cofactor">
    <cofactor evidence="1">
        <name>Mg(2+)</name>
        <dbReference type="ChEBI" id="CHEBI:18420"/>
    </cofactor>
</comment>
<evidence type="ECO:0000256" key="1">
    <source>
        <dbReference type="ARBA" id="ARBA00001946"/>
    </source>
</evidence>
<sequence>MQTLSELQARVNQYLLTNLADDIDEATLSAAMNYSVDAGGKRLRPTMTLMVAQILGVELNSDVLRAACALELLHTYSLIHDDLPAMDNDDLRRGKPTSHKQFGEAIAILAGDGLLTLAFQWLTDNQLSSNVKARLTLELSKAAGPAGMVVGQVRDILATGETLSIEQLQKLHAQKTGALLEYATVAGGVIAEVDDEVSDELANFGALYGLAFQIYDDILDVTATSSDLGKATHKDAERGKNSYPALLGLPGAEKKLSQVLTAAKVSQERLTTLTQADFTGLDELLAYYN</sequence>
<dbReference type="Proteomes" id="UP000051739">
    <property type="component" value="Unassembled WGS sequence"/>
</dbReference>
<evidence type="ECO:0000256" key="5">
    <source>
        <dbReference type="ARBA" id="ARBA00022679"/>
    </source>
</evidence>
<evidence type="ECO:0000313" key="14">
    <source>
        <dbReference type="Proteomes" id="UP000051739"/>
    </source>
</evidence>
<dbReference type="RefSeq" id="WP_056937669.1">
    <property type="nucleotide sequence ID" value="NZ_AZFN01000018.1"/>
</dbReference>
<gene>
    <name evidence="13" type="ORF">FC60_GL000641</name>
</gene>
<accession>A0A0R1V7A4</accession>
<dbReference type="NCBIfam" id="NF045485">
    <property type="entry name" value="FPPsyn"/>
    <property type="match status" value="1"/>
</dbReference>
<evidence type="ECO:0000256" key="7">
    <source>
        <dbReference type="ARBA" id="ARBA00022842"/>
    </source>
</evidence>
<evidence type="ECO:0000256" key="9">
    <source>
        <dbReference type="ARBA" id="ARBA00032380"/>
    </source>
</evidence>
<dbReference type="InterPro" id="IPR033749">
    <property type="entry name" value="Polyprenyl_synt_CS"/>
</dbReference>
<dbReference type="GO" id="GO:0005737">
    <property type="term" value="C:cytoplasm"/>
    <property type="evidence" value="ECO:0007669"/>
    <property type="project" value="UniProtKB-ARBA"/>
</dbReference>
<dbReference type="GO" id="GO:0046872">
    <property type="term" value="F:metal ion binding"/>
    <property type="evidence" value="ECO:0007669"/>
    <property type="project" value="UniProtKB-KW"/>
</dbReference>
<dbReference type="EC" id="2.5.1.10" evidence="3"/>
<keyword evidence="6" id="KW-0479">Metal-binding</keyword>
<protein>
    <recommendedName>
        <fullName evidence="4">Farnesyl diphosphate synthase</fullName>
        <ecNumber evidence="3">2.5.1.10</ecNumber>
    </recommendedName>
    <alternativeName>
        <fullName evidence="10">(2E,6E)-farnesyl diphosphate synthase</fullName>
    </alternativeName>
    <alternativeName>
        <fullName evidence="9">Geranyltranstransferase</fullName>
    </alternativeName>
</protein>
<dbReference type="FunFam" id="1.10.600.10:FF:000001">
    <property type="entry name" value="Geranylgeranyl diphosphate synthase"/>
    <property type="match status" value="1"/>
</dbReference>
<evidence type="ECO:0000256" key="3">
    <source>
        <dbReference type="ARBA" id="ARBA00012439"/>
    </source>
</evidence>
<dbReference type="PROSITE" id="PS00723">
    <property type="entry name" value="POLYPRENYL_SYNTHASE_1"/>
    <property type="match status" value="1"/>
</dbReference>
<dbReference type="AlphaFoldDB" id="A0A0R1V7A4"/>
<dbReference type="CDD" id="cd00685">
    <property type="entry name" value="Trans_IPPS_HT"/>
    <property type="match status" value="1"/>
</dbReference>
<evidence type="ECO:0000256" key="4">
    <source>
        <dbReference type="ARBA" id="ARBA00015100"/>
    </source>
</evidence>
<dbReference type="EMBL" id="AZFN01000018">
    <property type="protein sequence ID" value="KRM01384.1"/>
    <property type="molecule type" value="Genomic_DNA"/>
</dbReference>
<dbReference type="PANTHER" id="PTHR43281:SF1">
    <property type="entry name" value="FARNESYL DIPHOSPHATE SYNTHASE"/>
    <property type="match status" value="1"/>
</dbReference>
<evidence type="ECO:0000256" key="8">
    <source>
        <dbReference type="ARBA" id="ARBA00023229"/>
    </source>
</evidence>
<dbReference type="Gene3D" id="1.10.600.10">
    <property type="entry name" value="Farnesyl Diphosphate Synthase"/>
    <property type="match status" value="1"/>
</dbReference>
<keyword evidence="7" id="KW-0460">Magnesium</keyword>
<dbReference type="PROSITE" id="PS00444">
    <property type="entry name" value="POLYPRENYL_SYNTHASE_2"/>
    <property type="match status" value="1"/>
</dbReference>
<evidence type="ECO:0000313" key="13">
    <source>
        <dbReference type="EMBL" id="KRM01384.1"/>
    </source>
</evidence>
<dbReference type="InterPro" id="IPR000092">
    <property type="entry name" value="Polyprenyl_synt"/>
</dbReference>
<dbReference type="InterPro" id="IPR053378">
    <property type="entry name" value="Prenyl_diphosphate_synthase"/>
</dbReference>
<name>A0A0R1V7A4_9LACO</name>
<evidence type="ECO:0000256" key="12">
    <source>
        <dbReference type="RuleBase" id="RU004466"/>
    </source>
</evidence>
<proteinExistence type="inferred from homology"/>
<keyword evidence="8" id="KW-0414">Isoprene biosynthesis</keyword>
<dbReference type="Pfam" id="PF00348">
    <property type="entry name" value="polyprenyl_synt"/>
    <property type="match status" value="1"/>
</dbReference>
<evidence type="ECO:0000256" key="11">
    <source>
        <dbReference type="ARBA" id="ARBA00049399"/>
    </source>
</evidence>
<dbReference type="InterPro" id="IPR008949">
    <property type="entry name" value="Isoprenoid_synthase_dom_sf"/>
</dbReference>
<keyword evidence="14" id="KW-1185">Reference proteome</keyword>
<comment type="catalytic activity">
    <reaction evidence="11">
        <text>isopentenyl diphosphate + (2E)-geranyl diphosphate = (2E,6E)-farnesyl diphosphate + diphosphate</text>
        <dbReference type="Rhea" id="RHEA:19361"/>
        <dbReference type="ChEBI" id="CHEBI:33019"/>
        <dbReference type="ChEBI" id="CHEBI:58057"/>
        <dbReference type="ChEBI" id="CHEBI:128769"/>
        <dbReference type="ChEBI" id="CHEBI:175763"/>
        <dbReference type="EC" id="2.5.1.10"/>
    </reaction>
</comment>